<accession>A0AAP0ETG5</accession>
<comment type="caution">
    <text evidence="1">The sequence shown here is derived from an EMBL/GenBank/DDBJ whole genome shotgun (WGS) entry which is preliminary data.</text>
</comment>
<evidence type="ECO:0000313" key="2">
    <source>
        <dbReference type="Proteomes" id="UP001420932"/>
    </source>
</evidence>
<dbReference type="EMBL" id="JBBNAF010000011">
    <property type="protein sequence ID" value="KAK9097985.1"/>
    <property type="molecule type" value="Genomic_DNA"/>
</dbReference>
<evidence type="ECO:0000313" key="1">
    <source>
        <dbReference type="EMBL" id="KAK9097985.1"/>
    </source>
</evidence>
<protein>
    <submittedName>
        <fullName evidence="1">Uncharacterized protein</fullName>
    </submittedName>
</protein>
<organism evidence="1 2">
    <name type="scientific">Stephania yunnanensis</name>
    <dbReference type="NCBI Taxonomy" id="152371"/>
    <lineage>
        <taxon>Eukaryota</taxon>
        <taxon>Viridiplantae</taxon>
        <taxon>Streptophyta</taxon>
        <taxon>Embryophyta</taxon>
        <taxon>Tracheophyta</taxon>
        <taxon>Spermatophyta</taxon>
        <taxon>Magnoliopsida</taxon>
        <taxon>Ranunculales</taxon>
        <taxon>Menispermaceae</taxon>
        <taxon>Menispermoideae</taxon>
        <taxon>Cissampelideae</taxon>
        <taxon>Stephania</taxon>
    </lineage>
</organism>
<reference evidence="1 2" key="1">
    <citation type="submission" date="2024-01" db="EMBL/GenBank/DDBJ databases">
        <title>Genome assemblies of Stephania.</title>
        <authorList>
            <person name="Yang L."/>
        </authorList>
    </citation>
    <scope>NUCLEOTIDE SEQUENCE [LARGE SCALE GENOMIC DNA]</scope>
    <source>
        <strain evidence="1">YNDBR</strain>
        <tissue evidence="1">Leaf</tissue>
    </source>
</reference>
<proteinExistence type="predicted"/>
<sequence>MDIEHRGTVHSLLHLSPCFDSLSFVSLVQNLPLASLSLSIQFFGVVEVG</sequence>
<keyword evidence="2" id="KW-1185">Reference proteome</keyword>
<dbReference type="Proteomes" id="UP001420932">
    <property type="component" value="Unassembled WGS sequence"/>
</dbReference>
<dbReference type="AlphaFoldDB" id="A0AAP0ETG5"/>
<name>A0AAP0ETG5_9MAGN</name>
<gene>
    <name evidence="1" type="ORF">Syun_025030</name>
</gene>